<keyword evidence="6" id="KW-0732">Signal</keyword>
<dbReference type="InterPro" id="IPR002772">
    <property type="entry name" value="Glyco_hydro_3_C"/>
</dbReference>
<reference evidence="8 9" key="1">
    <citation type="submission" date="2019-10" db="EMBL/GenBank/DDBJ databases">
        <title>Vibrio sp. nov. isolated from a shrimp pond.</title>
        <authorList>
            <person name="Gomez-Gil B."/>
            <person name="Enciso-Ibarra J."/>
            <person name="Enciso-Ibarra K."/>
            <person name="Bolan-Mejia C."/>
        </authorList>
    </citation>
    <scope>NUCLEOTIDE SEQUENCE [LARGE SCALE GENOMIC DNA]</scope>
    <source>
        <strain evidence="8 9">CAIM 722</strain>
    </source>
</reference>
<keyword evidence="2 5" id="KW-0378">Hydrolase</keyword>
<dbReference type="InterPro" id="IPR013783">
    <property type="entry name" value="Ig-like_fold"/>
</dbReference>
<evidence type="ECO:0000256" key="2">
    <source>
        <dbReference type="ARBA" id="ARBA00022801"/>
    </source>
</evidence>
<dbReference type="EMBL" id="WEKT01000029">
    <property type="protein sequence ID" value="MZI94458.1"/>
    <property type="molecule type" value="Genomic_DNA"/>
</dbReference>
<dbReference type="InterPro" id="IPR019800">
    <property type="entry name" value="Glyco_hydro_3_AS"/>
</dbReference>
<dbReference type="InterPro" id="IPR026891">
    <property type="entry name" value="Fn3-like"/>
</dbReference>
<evidence type="ECO:0000256" key="5">
    <source>
        <dbReference type="RuleBase" id="RU361161"/>
    </source>
</evidence>
<evidence type="ECO:0000256" key="4">
    <source>
        <dbReference type="ARBA" id="ARBA00023295"/>
    </source>
</evidence>
<dbReference type="SUPFAM" id="SSF51445">
    <property type="entry name" value="(Trans)glycosidases"/>
    <property type="match status" value="1"/>
</dbReference>
<dbReference type="PROSITE" id="PS51257">
    <property type="entry name" value="PROKAR_LIPOPROTEIN"/>
    <property type="match status" value="1"/>
</dbReference>
<comment type="similarity">
    <text evidence="1 5">Belongs to the glycosyl hydrolase 3 family.</text>
</comment>
<evidence type="ECO:0000256" key="6">
    <source>
        <dbReference type="SAM" id="SignalP"/>
    </source>
</evidence>
<dbReference type="SMART" id="SM01217">
    <property type="entry name" value="Fn3_like"/>
    <property type="match status" value="1"/>
</dbReference>
<dbReference type="Pfam" id="PF14310">
    <property type="entry name" value="Fn3-like"/>
    <property type="match status" value="1"/>
</dbReference>
<feature type="domain" description="Fibronectin type III-like" evidence="7">
    <location>
        <begin position="677"/>
        <end position="748"/>
    </location>
</feature>
<evidence type="ECO:0000259" key="7">
    <source>
        <dbReference type="SMART" id="SM01217"/>
    </source>
</evidence>
<name>A0A7X4LM17_9VIBR</name>
<keyword evidence="4 5" id="KW-0326">Glycosidase</keyword>
<keyword evidence="9" id="KW-1185">Reference proteome</keyword>
<organism evidence="8 9">
    <name type="scientific">Vibrio eleionomae</name>
    <dbReference type="NCBI Taxonomy" id="2653505"/>
    <lineage>
        <taxon>Bacteria</taxon>
        <taxon>Pseudomonadati</taxon>
        <taxon>Pseudomonadota</taxon>
        <taxon>Gammaproteobacteria</taxon>
        <taxon>Vibrionales</taxon>
        <taxon>Vibrionaceae</taxon>
        <taxon>Vibrio</taxon>
    </lineage>
</organism>
<dbReference type="Pfam" id="PF00933">
    <property type="entry name" value="Glyco_hydro_3"/>
    <property type="match status" value="1"/>
</dbReference>
<dbReference type="Gene3D" id="2.60.40.10">
    <property type="entry name" value="Immunoglobulins"/>
    <property type="match status" value="1"/>
</dbReference>
<dbReference type="InterPro" id="IPR036881">
    <property type="entry name" value="Glyco_hydro_3_C_sf"/>
</dbReference>
<evidence type="ECO:0000313" key="8">
    <source>
        <dbReference type="EMBL" id="MZI94458.1"/>
    </source>
</evidence>
<dbReference type="Proteomes" id="UP000462621">
    <property type="component" value="Unassembled WGS sequence"/>
</dbReference>
<dbReference type="Gene3D" id="3.20.20.300">
    <property type="entry name" value="Glycoside hydrolase, family 3, N-terminal domain"/>
    <property type="match status" value="1"/>
</dbReference>
<feature type="signal peptide" evidence="6">
    <location>
        <begin position="1"/>
        <end position="24"/>
    </location>
</feature>
<dbReference type="PRINTS" id="PR00133">
    <property type="entry name" value="GLHYDRLASE3"/>
</dbReference>
<gene>
    <name evidence="8" type="ORF">F9817_14765</name>
</gene>
<dbReference type="InterPro" id="IPR001764">
    <property type="entry name" value="Glyco_hydro_3_N"/>
</dbReference>
<proteinExistence type="inferred from homology"/>
<evidence type="ECO:0000256" key="3">
    <source>
        <dbReference type="ARBA" id="ARBA00023277"/>
    </source>
</evidence>
<dbReference type="InterPro" id="IPR050288">
    <property type="entry name" value="Cellulose_deg_GH3"/>
</dbReference>
<dbReference type="SUPFAM" id="SSF52279">
    <property type="entry name" value="Beta-D-glucan exohydrolase, C-terminal domain"/>
    <property type="match status" value="1"/>
</dbReference>
<dbReference type="PROSITE" id="PS00775">
    <property type="entry name" value="GLYCOSYL_HYDROL_F3"/>
    <property type="match status" value="1"/>
</dbReference>
<feature type="chain" id="PRO_5031027888" evidence="6">
    <location>
        <begin position="25"/>
        <end position="791"/>
    </location>
</feature>
<dbReference type="PANTHER" id="PTHR42715:SF10">
    <property type="entry name" value="BETA-GLUCOSIDASE"/>
    <property type="match status" value="1"/>
</dbReference>
<dbReference type="GO" id="GO:0005975">
    <property type="term" value="P:carbohydrate metabolic process"/>
    <property type="evidence" value="ECO:0007669"/>
    <property type="project" value="InterPro"/>
</dbReference>
<dbReference type="Gene3D" id="3.40.50.1700">
    <property type="entry name" value="Glycoside hydrolase family 3 C-terminal domain"/>
    <property type="match status" value="1"/>
</dbReference>
<protein>
    <submittedName>
        <fullName evidence="8">Beta-glucosidase</fullName>
    </submittedName>
</protein>
<dbReference type="InterPro" id="IPR036962">
    <property type="entry name" value="Glyco_hydro_3_N_sf"/>
</dbReference>
<sequence length="791" mass="85583">MYPKINKTTVIVSLAIASALTGCANTNQDNNDQAALQLKAQNMVSKMSTDEKLNLLVGPGYGDKGINAGPEVKGTAGYINGVNNPVSGIDLTASVLADGPAGIRIDPKREGDEHTYYATAFPIGVLLASSWDPQVVRTVGNAIGQEAKAYGVDFWLAPGMNIQRNPLNGRNFEYYSEDPFVTAKIAEAVTEGAQSNGIGVTIKHFVANNSETNRMTVNNIISPRALREIYLRGFENTVETAQPWAIMTSYNKVNGTYTSQRHDLVTDVLRDEWGFKGLVMSDWYAGDNAVEMINAGNDEIQPGGINMVTKEKQLQHLQKAYQEGKITDETINRNAVHIVTQMLKTPSAQHVLPANNPDLATHAALSRYTADQGIILLKNQSQALPISTHEKVATFGIAQQLTQKGGTGSGDVHSAHVVNLMEGLQAELTVDPTLQRYYQHWYHTNRTKTSDKFNISTIYHCPEPTLSAKQINTAAKDDDVAVITISRTAGEGTDRTTKKGDYQLTNNESALISKVSMAFHAQGKQVVVVLNISGVIETTSWKDKVDGIVLAYLPGEESGFAVADILSGKTNPSGKLTQTFPAKYSDVPSAKTFFGKDTNGDGKIDTNYYNDGILVGYRYYSTNNVPVSFPFGYGLSYTSFRYGTPTVVENSLNASGAKGEVSLSATITNSGQVAGKEVAEVYIAAPNGKLVKPKIELKSFAKTAQLAPGEAQTLNFTIPAKWLASFDSKDNQWIIEPGQYQVYVAPSSNINDIQPVPFTINQEVVVAKTTPNALALPQGYTINKTGGVITH</sequence>
<evidence type="ECO:0000313" key="9">
    <source>
        <dbReference type="Proteomes" id="UP000462621"/>
    </source>
</evidence>
<keyword evidence="3" id="KW-0119">Carbohydrate metabolism</keyword>
<dbReference type="Pfam" id="PF01915">
    <property type="entry name" value="Glyco_hydro_3_C"/>
    <property type="match status" value="1"/>
</dbReference>
<dbReference type="GO" id="GO:0004553">
    <property type="term" value="F:hydrolase activity, hydrolyzing O-glycosyl compounds"/>
    <property type="evidence" value="ECO:0007669"/>
    <property type="project" value="InterPro"/>
</dbReference>
<dbReference type="InterPro" id="IPR017853">
    <property type="entry name" value="GH"/>
</dbReference>
<dbReference type="AlphaFoldDB" id="A0A7X4LM17"/>
<comment type="caution">
    <text evidence="8">The sequence shown here is derived from an EMBL/GenBank/DDBJ whole genome shotgun (WGS) entry which is preliminary data.</text>
</comment>
<evidence type="ECO:0000256" key="1">
    <source>
        <dbReference type="ARBA" id="ARBA00005336"/>
    </source>
</evidence>
<accession>A0A7X4LM17</accession>
<dbReference type="PANTHER" id="PTHR42715">
    <property type="entry name" value="BETA-GLUCOSIDASE"/>
    <property type="match status" value="1"/>
</dbReference>